<reference evidence="1" key="1">
    <citation type="submission" date="2018-05" db="EMBL/GenBank/DDBJ databases">
        <authorList>
            <person name="Lanie J.A."/>
            <person name="Ng W.-L."/>
            <person name="Kazmierczak K.M."/>
            <person name="Andrzejewski T.M."/>
            <person name="Davidsen T.M."/>
            <person name="Wayne K.J."/>
            <person name="Tettelin H."/>
            <person name="Glass J.I."/>
            <person name="Rusch D."/>
            <person name="Podicherti R."/>
            <person name="Tsui H.-C.T."/>
            <person name="Winkler M.E."/>
        </authorList>
    </citation>
    <scope>NUCLEOTIDE SEQUENCE</scope>
</reference>
<proteinExistence type="predicted"/>
<accession>A0A382QEI9</accession>
<sequence length="26" mass="2940">VITDLDIPTKMNRGNTIIDRLLDTLV</sequence>
<protein>
    <submittedName>
        <fullName evidence="1">Uncharacterized protein</fullName>
    </submittedName>
</protein>
<organism evidence="1">
    <name type="scientific">marine metagenome</name>
    <dbReference type="NCBI Taxonomy" id="408172"/>
    <lineage>
        <taxon>unclassified sequences</taxon>
        <taxon>metagenomes</taxon>
        <taxon>ecological metagenomes</taxon>
    </lineage>
</organism>
<feature type="non-terminal residue" evidence="1">
    <location>
        <position position="1"/>
    </location>
</feature>
<name>A0A382QEI9_9ZZZZ</name>
<evidence type="ECO:0000313" key="1">
    <source>
        <dbReference type="EMBL" id="SVC83285.1"/>
    </source>
</evidence>
<dbReference type="AlphaFoldDB" id="A0A382QEI9"/>
<gene>
    <name evidence="1" type="ORF">METZ01_LOCUS336139</name>
</gene>
<dbReference type="EMBL" id="UINC01113577">
    <property type="protein sequence ID" value="SVC83285.1"/>
    <property type="molecule type" value="Genomic_DNA"/>
</dbReference>